<proteinExistence type="inferred from homology"/>
<keyword evidence="3 4" id="KW-0408">Iron</keyword>
<keyword evidence="4 5" id="KW-0349">Heme</keyword>
<dbReference type="InterPro" id="IPR017972">
    <property type="entry name" value="Cyt_P450_CS"/>
</dbReference>
<evidence type="ECO:0000256" key="5">
    <source>
        <dbReference type="RuleBase" id="RU000461"/>
    </source>
</evidence>
<dbReference type="InterPro" id="IPR001128">
    <property type="entry name" value="Cyt_P450"/>
</dbReference>
<evidence type="ECO:0000256" key="2">
    <source>
        <dbReference type="ARBA" id="ARBA00022723"/>
    </source>
</evidence>
<dbReference type="PRINTS" id="PR00463">
    <property type="entry name" value="EP450I"/>
</dbReference>
<accession>A0A7M7STI7</accession>
<dbReference type="GO" id="GO:0008202">
    <property type="term" value="P:steroid metabolic process"/>
    <property type="evidence" value="ECO:0000318"/>
    <property type="project" value="GO_Central"/>
</dbReference>
<dbReference type="KEGG" id="spu:756770"/>
<keyword evidence="5" id="KW-0503">Monooxygenase</keyword>
<evidence type="ECO:0008006" key="8">
    <source>
        <dbReference type="Google" id="ProtNLM"/>
    </source>
</evidence>
<dbReference type="RefSeq" id="XP_030830348.1">
    <property type="nucleotide sequence ID" value="XM_030974488.1"/>
</dbReference>
<feature type="binding site" description="axial binding residue" evidence="4">
    <location>
        <position position="443"/>
    </location>
    <ligand>
        <name>heme</name>
        <dbReference type="ChEBI" id="CHEBI:30413"/>
    </ligand>
    <ligandPart>
        <name>Fe</name>
        <dbReference type="ChEBI" id="CHEBI:18248"/>
    </ligandPart>
</feature>
<dbReference type="InParanoid" id="A0A7M7STI7"/>
<dbReference type="Gene3D" id="1.10.630.10">
    <property type="entry name" value="Cytochrome P450"/>
    <property type="match status" value="1"/>
</dbReference>
<dbReference type="PROSITE" id="PS00086">
    <property type="entry name" value="CYTOCHROME_P450"/>
    <property type="match status" value="1"/>
</dbReference>
<dbReference type="FunFam" id="1.10.630.10:FF:000130">
    <property type="entry name" value="Uncharacterized protein"/>
    <property type="match status" value="1"/>
</dbReference>
<dbReference type="InterPro" id="IPR036396">
    <property type="entry name" value="Cyt_P450_sf"/>
</dbReference>
<protein>
    <recommendedName>
        <fullName evidence="8">Cytochrome P450</fullName>
    </recommendedName>
</protein>
<dbReference type="SUPFAM" id="SSF48264">
    <property type="entry name" value="Cytochrome P450"/>
    <property type="match status" value="1"/>
</dbReference>
<dbReference type="OMA" id="HWDSSEE"/>
<dbReference type="EnsemblMetazoa" id="XM_030974488">
    <property type="protein sequence ID" value="XP_030830348"/>
    <property type="gene ID" value="LOC756770"/>
</dbReference>
<dbReference type="AlphaFoldDB" id="A0A7M7STI7"/>
<evidence type="ECO:0000256" key="1">
    <source>
        <dbReference type="ARBA" id="ARBA00010617"/>
    </source>
</evidence>
<reference evidence="7" key="1">
    <citation type="submission" date="2015-02" db="EMBL/GenBank/DDBJ databases">
        <title>Genome sequencing for Strongylocentrotus purpuratus.</title>
        <authorList>
            <person name="Murali S."/>
            <person name="Liu Y."/>
            <person name="Vee V."/>
            <person name="English A."/>
            <person name="Wang M."/>
            <person name="Skinner E."/>
            <person name="Han Y."/>
            <person name="Muzny D.M."/>
            <person name="Worley K.C."/>
            <person name="Gibbs R.A."/>
        </authorList>
    </citation>
    <scope>NUCLEOTIDE SEQUENCE</scope>
</reference>
<dbReference type="GO" id="GO:0016712">
    <property type="term" value="F:oxidoreductase activity, acting on paired donors, with incorporation or reduction of molecular oxygen, reduced flavin or flavoprotein as one donor, and incorporation of one atom of oxygen"/>
    <property type="evidence" value="ECO:0000318"/>
    <property type="project" value="GO_Central"/>
</dbReference>
<dbReference type="GO" id="GO:0005737">
    <property type="term" value="C:cytoplasm"/>
    <property type="evidence" value="ECO:0000318"/>
    <property type="project" value="GO_Central"/>
</dbReference>
<sequence length="497" mass="56251">MELGLLKVERLRDGLICFAVFLFAKWLLGSTARKSKLPLPPSPPGLPMIGHLLMFRRDFREVFRGLKEKYGSVFSICVGPQTIVVMCEIDVVKEALVSQAEAFSDRHMPPLLKHGLGSAGSFAFDNGPVWKARRRFGLSAMRTFGVGKYSMEQRIVEEAKMLCETIENNQETSFNPKGLITHSVSSIICGITFGQRFDLNDPEFNDLISRTHSALSTISFFSLGHLFPFLLETPLYSEFRNLISSLKTLVADMVDEHGKTLDDQHIRDIIDLYILEIREQKKRGDEIVFDETTVWRGIFDMISAGTGTTSTTLLWGILLMAAHPDAMEQVQNEIDRVIGDHRPPSMSDREDLPLTMATIMEVQRFRPVSPLGFPRFTNKDAEVQGYSIPKGTAAIVNIWELMHSTKYWEEPDKFKPSRFLSDDGRSIIKPDAFIPFGIGSRVCLGEILAKMDVFLTFTFLLQRFTFRLPEDSPTNSEGIPGISFRPHDFLIRAEKRV</sequence>
<comment type="cofactor">
    <cofactor evidence="4">
        <name>heme</name>
        <dbReference type="ChEBI" id="CHEBI:30413"/>
    </cofactor>
</comment>
<dbReference type="InterPro" id="IPR050182">
    <property type="entry name" value="Cytochrome_P450_fam2"/>
</dbReference>
<dbReference type="PANTHER" id="PTHR24300">
    <property type="entry name" value="CYTOCHROME P450 508A4-RELATED"/>
    <property type="match status" value="1"/>
</dbReference>
<dbReference type="Proteomes" id="UP000007110">
    <property type="component" value="Unassembled WGS sequence"/>
</dbReference>
<organism evidence="6 7">
    <name type="scientific">Strongylocentrotus purpuratus</name>
    <name type="common">Purple sea urchin</name>
    <dbReference type="NCBI Taxonomy" id="7668"/>
    <lineage>
        <taxon>Eukaryota</taxon>
        <taxon>Metazoa</taxon>
        <taxon>Echinodermata</taxon>
        <taxon>Eleutherozoa</taxon>
        <taxon>Echinozoa</taxon>
        <taxon>Echinoidea</taxon>
        <taxon>Euechinoidea</taxon>
        <taxon>Echinacea</taxon>
        <taxon>Camarodonta</taxon>
        <taxon>Echinidea</taxon>
        <taxon>Strongylocentrotidae</taxon>
        <taxon>Strongylocentrotus</taxon>
    </lineage>
</organism>
<dbReference type="OrthoDB" id="1844152at2759"/>
<dbReference type="GO" id="GO:0006082">
    <property type="term" value="P:organic acid metabolic process"/>
    <property type="evidence" value="ECO:0000318"/>
    <property type="project" value="GO_Central"/>
</dbReference>
<dbReference type="InterPro" id="IPR002401">
    <property type="entry name" value="Cyt_P450_E_grp-I"/>
</dbReference>
<keyword evidence="7" id="KW-1185">Reference proteome</keyword>
<keyword evidence="5" id="KW-0560">Oxidoreductase</keyword>
<dbReference type="GO" id="GO:0005506">
    <property type="term" value="F:iron ion binding"/>
    <property type="evidence" value="ECO:0007669"/>
    <property type="project" value="InterPro"/>
</dbReference>
<evidence type="ECO:0000313" key="6">
    <source>
        <dbReference type="EnsemblMetazoa" id="XP_030830348"/>
    </source>
</evidence>
<name>A0A7M7STI7_STRPU</name>
<evidence type="ECO:0000256" key="3">
    <source>
        <dbReference type="ARBA" id="ARBA00023004"/>
    </source>
</evidence>
<evidence type="ECO:0000256" key="4">
    <source>
        <dbReference type="PIRSR" id="PIRSR602401-1"/>
    </source>
</evidence>
<evidence type="ECO:0000313" key="7">
    <source>
        <dbReference type="Proteomes" id="UP000007110"/>
    </source>
</evidence>
<dbReference type="PRINTS" id="PR00385">
    <property type="entry name" value="P450"/>
</dbReference>
<keyword evidence="2 4" id="KW-0479">Metal-binding</keyword>
<dbReference type="Pfam" id="PF00067">
    <property type="entry name" value="p450"/>
    <property type="match status" value="1"/>
</dbReference>
<dbReference type="GeneID" id="756770"/>
<dbReference type="PANTHER" id="PTHR24300:SF397">
    <property type="entry name" value="CYTOCHROME P450 2U1"/>
    <property type="match status" value="1"/>
</dbReference>
<reference evidence="6" key="2">
    <citation type="submission" date="2021-01" db="UniProtKB">
        <authorList>
            <consortium name="EnsemblMetazoa"/>
        </authorList>
    </citation>
    <scope>IDENTIFICATION</scope>
</reference>
<dbReference type="GO" id="GO:0006805">
    <property type="term" value="P:xenobiotic metabolic process"/>
    <property type="evidence" value="ECO:0000318"/>
    <property type="project" value="GO_Central"/>
</dbReference>
<dbReference type="GO" id="GO:0020037">
    <property type="term" value="F:heme binding"/>
    <property type="evidence" value="ECO:0000318"/>
    <property type="project" value="GO_Central"/>
</dbReference>
<comment type="similarity">
    <text evidence="1 5">Belongs to the cytochrome P450 family.</text>
</comment>
<dbReference type="GO" id="GO:0008395">
    <property type="term" value="F:steroid hydroxylase activity"/>
    <property type="evidence" value="ECO:0000318"/>
    <property type="project" value="GO_Central"/>
</dbReference>